<protein>
    <submittedName>
        <fullName evidence="2">DUF4294 domain-containing protein</fullName>
    </submittedName>
</protein>
<dbReference type="Pfam" id="PF14127">
    <property type="entry name" value="DUF4294"/>
    <property type="match status" value="1"/>
</dbReference>
<keyword evidence="1" id="KW-0732">Signal</keyword>
<sequence length="241" mass="28706">MRTFTFFILFFAITFSAFGKSVNFDTEFYTTKVRDSVVPSLKDASEEARATSKRLLEQEKKLKKIVDSLLRAKFKVELLEKKPYIIRQMKRVYKVYPYAVIAADKMRVIEMALDSLRTKKEKEQYLQQMQQHIELQFTEQIKNLTPAEGRILLKLIHRQTGNTAYQIIEKFRSHWYAFSVEKVVTMFDISLLAEYNPEQNEEDFWLELIVQTMVGKGRLASQEPFVKYDLWKLYKQRARRN</sequence>
<evidence type="ECO:0000313" key="2">
    <source>
        <dbReference type="EMBL" id="MBO1884458.1"/>
    </source>
</evidence>
<accession>A0ABS3PYN9</accession>
<reference evidence="2 3" key="1">
    <citation type="submission" date="2021-03" db="EMBL/GenBank/DDBJ databases">
        <title>Isolation and description of Capnocytophaga bilenii sp. nov., a novel Capnocytophaga species, isolated from a gingivitis subject.</title>
        <authorList>
            <person name="Antezack A."/>
            <person name="Monnet-Corti V."/>
            <person name="La Scola B."/>
        </authorList>
    </citation>
    <scope>NUCLEOTIDE SEQUENCE [LARGE SCALE GENOMIC DNA]</scope>
    <source>
        <strain evidence="2 3">Marseille-Q4570</strain>
    </source>
</reference>
<name>A0ABS3PYN9_9FLAO</name>
<proteinExistence type="predicted"/>
<feature type="chain" id="PRO_5045559150" evidence="1">
    <location>
        <begin position="20"/>
        <end position="241"/>
    </location>
</feature>
<dbReference type="InterPro" id="IPR025636">
    <property type="entry name" value="DUF4294"/>
</dbReference>
<evidence type="ECO:0000256" key="1">
    <source>
        <dbReference type="SAM" id="SignalP"/>
    </source>
</evidence>
<keyword evidence="3" id="KW-1185">Reference proteome</keyword>
<comment type="caution">
    <text evidence="2">The sequence shown here is derived from an EMBL/GenBank/DDBJ whole genome shotgun (WGS) entry which is preliminary data.</text>
</comment>
<dbReference type="RefSeq" id="WP_208058946.1">
    <property type="nucleotide sequence ID" value="NZ_JAGDYP010000006.1"/>
</dbReference>
<feature type="signal peptide" evidence="1">
    <location>
        <begin position="1"/>
        <end position="19"/>
    </location>
</feature>
<evidence type="ECO:0000313" key="3">
    <source>
        <dbReference type="Proteomes" id="UP000681610"/>
    </source>
</evidence>
<dbReference type="Proteomes" id="UP000681610">
    <property type="component" value="Unassembled WGS sequence"/>
</dbReference>
<organism evidence="2 3">
    <name type="scientific">Capnocytophaga bilenii</name>
    <dbReference type="NCBI Taxonomy" id="2819369"/>
    <lineage>
        <taxon>Bacteria</taxon>
        <taxon>Pseudomonadati</taxon>
        <taxon>Bacteroidota</taxon>
        <taxon>Flavobacteriia</taxon>
        <taxon>Flavobacteriales</taxon>
        <taxon>Flavobacteriaceae</taxon>
        <taxon>Capnocytophaga</taxon>
    </lineage>
</organism>
<gene>
    <name evidence="2" type="ORF">J4N46_08525</name>
</gene>
<dbReference type="EMBL" id="JAGDYP010000006">
    <property type="protein sequence ID" value="MBO1884458.1"/>
    <property type="molecule type" value="Genomic_DNA"/>
</dbReference>